<dbReference type="AlphaFoldDB" id="A0A0G2H830"/>
<sequence>MKEPFQLVLPAAPPSPPSSPIENRPRLSKRPLMIRQHSADDTVHTISRKQDFEGQSKTEPVRMLKMTPLSFPDLKASASTTHLQVCKHAPSLLPSPDFNDSTIVATSNKSHFSFHDPRTAPGNGLSPYESHSIVSSYCETAEGQDHVSAQATGGLDFDQDERQIHSDTELDVPRTGKAIVKFEKPGHRKRSSTFSSEGDWLKGTMRYCEDWLRGVDADPRRCQIVQDPDSEVNSIVGDQSTPVKYVTVIQTTKPKLVTISRPSSMWTIPPGDVVPEEPPRPQTPQSACREVSAFSPWDSPKRDSVTTSRTITGVGHSPTTQTPGTSPRRESMSRIPLPSSIAPLRFTHIRRSSSRYSPSSQVSTPSPKESEFSLASSHTTATSILPSANLIQSISHYKVEEQQPVISSHSSTFERDLCDENNDLEWLLSHLSNEIDAYPTSILHLDSPLILQMRPANSLDEILISVLRKIFPQTAPLFLSALAAAIIAHCYILNIANPPLATLPIPPPPVPPISVARSRKPKSPDAASANSSFAQRVANFSTSSSASSLSTPSMIINTHQSAHTQVSNLEDIPAKARATLGLNNDHDLISHKNNMSLATSNPIAISSPSPALCHRTSLQNRAEILGIELDLIVNDLLRSICGRGNDAVLKTSLRVLIGVVESSEDTGGGLGTGFL</sequence>
<evidence type="ECO:0000256" key="1">
    <source>
        <dbReference type="SAM" id="MobiDB-lite"/>
    </source>
</evidence>
<feature type="region of interest" description="Disordered" evidence="1">
    <location>
        <begin position="262"/>
        <end position="337"/>
    </location>
</feature>
<dbReference type="OrthoDB" id="4219928at2759"/>
<comment type="caution">
    <text evidence="2">The sequence shown here is derived from an EMBL/GenBank/DDBJ whole genome shotgun (WGS) entry which is preliminary data.</text>
</comment>
<reference evidence="2 3" key="1">
    <citation type="submission" date="2015-05" db="EMBL/GenBank/DDBJ databases">
        <title>Distinctive expansion of gene families associated with plant cell wall degradation and secondary metabolism in the genomes of grapevine trunk pathogens.</title>
        <authorList>
            <person name="Lawrence D.P."/>
            <person name="Travadon R."/>
            <person name="Rolshausen P.E."/>
            <person name="Baumgartner K."/>
        </authorList>
    </citation>
    <scope>NUCLEOTIDE SEQUENCE [LARGE SCALE GENOMIC DNA]</scope>
    <source>
        <strain evidence="2">UCRPC4</strain>
    </source>
</reference>
<reference evidence="2 3" key="2">
    <citation type="submission" date="2015-05" db="EMBL/GenBank/DDBJ databases">
        <authorList>
            <person name="Morales-Cruz A."/>
            <person name="Amrine K.C."/>
            <person name="Cantu D."/>
        </authorList>
    </citation>
    <scope>NUCLEOTIDE SEQUENCE [LARGE SCALE GENOMIC DNA]</scope>
    <source>
        <strain evidence="2">UCRPC4</strain>
    </source>
</reference>
<evidence type="ECO:0000313" key="3">
    <source>
        <dbReference type="Proteomes" id="UP000053317"/>
    </source>
</evidence>
<keyword evidence="3" id="KW-1185">Reference proteome</keyword>
<proteinExistence type="predicted"/>
<accession>A0A0G2H830</accession>
<feature type="compositionally biased region" description="Low complexity" evidence="1">
    <location>
        <begin position="354"/>
        <end position="367"/>
    </location>
</feature>
<feature type="compositionally biased region" description="Polar residues" evidence="1">
    <location>
        <begin position="305"/>
        <end position="325"/>
    </location>
</feature>
<feature type="region of interest" description="Disordered" evidence="1">
    <location>
        <begin position="350"/>
        <end position="375"/>
    </location>
</feature>
<protein>
    <submittedName>
        <fullName evidence="2">Uncharacterized protein</fullName>
    </submittedName>
</protein>
<dbReference type="EMBL" id="LCWF01000056">
    <property type="protein sequence ID" value="KKY24815.1"/>
    <property type="molecule type" value="Genomic_DNA"/>
</dbReference>
<organism evidence="2 3">
    <name type="scientific">Phaeomoniella chlamydospora</name>
    <name type="common">Phaeoacremonium chlamydosporum</name>
    <dbReference type="NCBI Taxonomy" id="158046"/>
    <lineage>
        <taxon>Eukaryota</taxon>
        <taxon>Fungi</taxon>
        <taxon>Dikarya</taxon>
        <taxon>Ascomycota</taxon>
        <taxon>Pezizomycotina</taxon>
        <taxon>Eurotiomycetes</taxon>
        <taxon>Chaetothyriomycetidae</taxon>
        <taxon>Phaeomoniellales</taxon>
        <taxon>Phaeomoniellaceae</taxon>
        <taxon>Phaeomoniella</taxon>
    </lineage>
</organism>
<gene>
    <name evidence="2" type="ORF">UCRPC4_g02345</name>
</gene>
<dbReference type="Proteomes" id="UP000053317">
    <property type="component" value="Unassembled WGS sequence"/>
</dbReference>
<name>A0A0G2H830_PHACM</name>
<feature type="region of interest" description="Disordered" evidence="1">
    <location>
        <begin position="1"/>
        <end position="27"/>
    </location>
</feature>
<evidence type="ECO:0000313" key="2">
    <source>
        <dbReference type="EMBL" id="KKY24815.1"/>
    </source>
</evidence>